<dbReference type="RefSeq" id="WP_158206125.1">
    <property type="nucleotide sequence ID" value="NZ_WSZK01000036.1"/>
</dbReference>
<accession>A0A6B0GS20</accession>
<name>A0A6B0GS20_9EURY</name>
<protein>
    <submittedName>
        <fullName evidence="1">Uncharacterized protein</fullName>
    </submittedName>
</protein>
<dbReference type="AlphaFoldDB" id="A0A6B0GS20"/>
<reference evidence="1 2" key="1">
    <citation type="submission" date="2019-12" db="EMBL/GenBank/DDBJ databases">
        <title>Halocatena pleomorpha gen. nov. sp. nov., an extremely halophilic archaeon of family Halobacteriaceae isolated from saltpan soil.</title>
        <authorList>
            <person name="Pal Y."/>
            <person name="Verma A."/>
            <person name="Krishnamurthi S."/>
            <person name="Kumar P."/>
        </authorList>
    </citation>
    <scope>NUCLEOTIDE SEQUENCE [LARGE SCALE GENOMIC DNA]</scope>
    <source>
        <strain evidence="1 2">JCM 16495</strain>
    </source>
</reference>
<comment type="caution">
    <text evidence="1">The sequence shown here is derived from an EMBL/GenBank/DDBJ whole genome shotgun (WGS) entry which is preliminary data.</text>
</comment>
<dbReference type="EMBL" id="WSZK01000036">
    <property type="protein sequence ID" value="MWG36469.1"/>
    <property type="molecule type" value="Genomic_DNA"/>
</dbReference>
<organism evidence="1 2">
    <name type="scientific">Halomarina oriensis</name>
    <dbReference type="NCBI Taxonomy" id="671145"/>
    <lineage>
        <taxon>Archaea</taxon>
        <taxon>Methanobacteriati</taxon>
        <taxon>Methanobacteriota</taxon>
        <taxon>Stenosarchaea group</taxon>
        <taxon>Halobacteria</taxon>
        <taxon>Halobacteriales</taxon>
        <taxon>Natronomonadaceae</taxon>
        <taxon>Halomarina</taxon>
    </lineage>
</organism>
<keyword evidence="2" id="KW-1185">Reference proteome</keyword>
<sequence length="49" mass="5065">MSEDVPEGLDEKLRNAVSGYLTQTGDTAGAIAALESVRDSVANLDDVGL</sequence>
<evidence type="ECO:0000313" key="2">
    <source>
        <dbReference type="Proteomes" id="UP000451471"/>
    </source>
</evidence>
<evidence type="ECO:0000313" key="1">
    <source>
        <dbReference type="EMBL" id="MWG36469.1"/>
    </source>
</evidence>
<proteinExistence type="predicted"/>
<gene>
    <name evidence="1" type="ORF">GQS65_18595</name>
</gene>
<dbReference type="Proteomes" id="UP000451471">
    <property type="component" value="Unassembled WGS sequence"/>
</dbReference>